<dbReference type="NCBIfam" id="TIGR00010">
    <property type="entry name" value="YchF/TatD family DNA exonuclease"/>
    <property type="match status" value="1"/>
</dbReference>
<sequence>MIIDTHCHLQFNGYNEDREAVIKRCQEAGMICNTVGTQKDTSRLAVELAEKYDFIYATIGLHPIHTSSTEVDEEETTFQSREEEFDEKYYNELAQSKKVIAVGECGLELFHIPEGANKEEVLEKQKKTFLQQINFANKHNLPMVIHVRDAHQETIEMLNLEIKNLKLEIPTGVMHCYTSDWINAEQYLKLGFYLGFTGVITFPPKKLDPKPQLDLLEVVKNCPLDKILIETDSPYLAPQAYRGERAEPWMVVEVAKKIAEIRNLGLEEVVEITTNNAKKLFTKITN</sequence>
<comment type="caution">
    <text evidence="4">The sequence shown here is derived from an EMBL/GenBank/DDBJ whole genome shotgun (WGS) entry which is preliminary data.</text>
</comment>
<evidence type="ECO:0000256" key="1">
    <source>
        <dbReference type="ARBA" id="ARBA00022723"/>
    </source>
</evidence>
<reference evidence="4 5" key="1">
    <citation type="journal article" date="2015" name="Nature">
        <title>rRNA introns, odd ribosomes, and small enigmatic genomes across a large radiation of phyla.</title>
        <authorList>
            <person name="Brown C.T."/>
            <person name="Hug L.A."/>
            <person name="Thomas B.C."/>
            <person name="Sharon I."/>
            <person name="Castelle C.J."/>
            <person name="Singh A."/>
            <person name="Wilkins M.J."/>
            <person name="Williams K.H."/>
            <person name="Banfield J.F."/>
        </authorList>
    </citation>
    <scope>NUCLEOTIDE SEQUENCE [LARGE SCALE GENOMIC DNA]</scope>
</reference>
<dbReference type="AlphaFoldDB" id="A0A0G0JUK5"/>
<feature type="binding site" evidence="3">
    <location>
        <position position="146"/>
    </location>
    <ligand>
        <name>a divalent metal cation</name>
        <dbReference type="ChEBI" id="CHEBI:60240"/>
        <label>2</label>
    </ligand>
</feature>
<organism evidence="4 5">
    <name type="scientific">Candidatus Magasanikbacteria bacterium GW2011_GWA2_37_8</name>
    <dbReference type="NCBI Taxonomy" id="1619036"/>
    <lineage>
        <taxon>Bacteria</taxon>
        <taxon>Candidatus Magasanikiibacteriota</taxon>
    </lineage>
</organism>
<dbReference type="CDD" id="cd01310">
    <property type="entry name" value="TatD_DNAse"/>
    <property type="match status" value="1"/>
</dbReference>
<feature type="binding site" evidence="3">
    <location>
        <position position="104"/>
    </location>
    <ligand>
        <name>a divalent metal cation</name>
        <dbReference type="ChEBI" id="CHEBI:60240"/>
        <label>1</label>
    </ligand>
</feature>
<dbReference type="FunFam" id="3.20.20.140:FF:000005">
    <property type="entry name" value="TatD family hydrolase"/>
    <property type="match status" value="1"/>
</dbReference>
<name>A0A0G0JUK5_9BACT</name>
<dbReference type="GO" id="GO:0016788">
    <property type="term" value="F:hydrolase activity, acting on ester bonds"/>
    <property type="evidence" value="ECO:0007669"/>
    <property type="project" value="InterPro"/>
</dbReference>
<dbReference type="GO" id="GO:0046872">
    <property type="term" value="F:metal ion binding"/>
    <property type="evidence" value="ECO:0007669"/>
    <property type="project" value="UniProtKB-KW"/>
</dbReference>
<keyword evidence="2 4" id="KW-0378">Hydrolase</keyword>
<dbReference type="Gene3D" id="3.20.20.140">
    <property type="entry name" value="Metal-dependent hydrolases"/>
    <property type="match status" value="1"/>
</dbReference>
<dbReference type="PATRIC" id="fig|1619036.3.peg.512"/>
<dbReference type="SUPFAM" id="SSF51556">
    <property type="entry name" value="Metallo-dependent hydrolases"/>
    <property type="match status" value="1"/>
</dbReference>
<dbReference type="EMBL" id="LBTN01000016">
    <property type="protein sequence ID" value="KKQ40599.1"/>
    <property type="molecule type" value="Genomic_DNA"/>
</dbReference>
<evidence type="ECO:0000256" key="3">
    <source>
        <dbReference type="PIRSR" id="PIRSR005902-1"/>
    </source>
</evidence>
<dbReference type="PANTHER" id="PTHR46124">
    <property type="entry name" value="D-AMINOACYL-TRNA DEACYLASE"/>
    <property type="match status" value="1"/>
</dbReference>
<accession>A0A0G0JUK5</accession>
<evidence type="ECO:0000313" key="5">
    <source>
        <dbReference type="Proteomes" id="UP000034333"/>
    </source>
</evidence>
<feature type="binding site" evidence="3">
    <location>
        <position position="6"/>
    </location>
    <ligand>
        <name>a divalent metal cation</name>
        <dbReference type="ChEBI" id="CHEBI:60240"/>
        <label>1</label>
    </ligand>
</feature>
<evidence type="ECO:0000256" key="2">
    <source>
        <dbReference type="ARBA" id="ARBA00022801"/>
    </source>
</evidence>
<dbReference type="GO" id="GO:0004536">
    <property type="term" value="F:DNA nuclease activity"/>
    <property type="evidence" value="ECO:0007669"/>
    <property type="project" value="InterPro"/>
</dbReference>
<evidence type="ECO:0000313" key="4">
    <source>
        <dbReference type="EMBL" id="KKQ40599.1"/>
    </source>
</evidence>
<dbReference type="InterPro" id="IPR032466">
    <property type="entry name" value="Metal_Hydrolase"/>
</dbReference>
<dbReference type="Proteomes" id="UP000034333">
    <property type="component" value="Unassembled WGS sequence"/>
</dbReference>
<dbReference type="InterPro" id="IPR015991">
    <property type="entry name" value="TatD/YcfH-like"/>
</dbReference>
<feature type="binding site" evidence="3">
    <location>
        <position position="175"/>
    </location>
    <ligand>
        <name>a divalent metal cation</name>
        <dbReference type="ChEBI" id="CHEBI:60240"/>
        <label>2</label>
    </ligand>
</feature>
<dbReference type="InterPro" id="IPR001130">
    <property type="entry name" value="TatD-like"/>
</dbReference>
<gene>
    <name evidence="4" type="ORF">US58_C0016G0011</name>
</gene>
<dbReference type="PANTHER" id="PTHR46124:SF2">
    <property type="entry name" value="D-AMINOACYL-TRNA DEACYLASE"/>
    <property type="match status" value="1"/>
</dbReference>
<proteinExistence type="predicted"/>
<keyword evidence="1 3" id="KW-0479">Metal-binding</keyword>
<dbReference type="STRING" id="1619036.US58_C0016G0011"/>
<dbReference type="PIRSF" id="PIRSF005902">
    <property type="entry name" value="DNase_TatD"/>
    <property type="match status" value="1"/>
</dbReference>
<feature type="binding site" evidence="3">
    <location>
        <position position="8"/>
    </location>
    <ligand>
        <name>a divalent metal cation</name>
        <dbReference type="ChEBI" id="CHEBI:60240"/>
        <label>1</label>
    </ligand>
</feature>
<protein>
    <submittedName>
        <fullName evidence="4">Hydrolase, TatD family</fullName>
    </submittedName>
</protein>
<feature type="binding site" evidence="3">
    <location>
        <position position="232"/>
    </location>
    <ligand>
        <name>a divalent metal cation</name>
        <dbReference type="ChEBI" id="CHEBI:60240"/>
        <label>1</label>
    </ligand>
</feature>
<dbReference type="Pfam" id="PF01026">
    <property type="entry name" value="TatD_DNase"/>
    <property type="match status" value="1"/>
</dbReference>